<comment type="subcellular location">
    <subcellularLocation>
        <location evidence="1">Membrane</location>
        <topology evidence="1">Single-pass type I membrane protein</topology>
    </subcellularLocation>
</comment>
<dbReference type="InterPro" id="IPR049883">
    <property type="entry name" value="NOTCH1_EGF-like"/>
</dbReference>
<organism evidence="18 19">
    <name type="scientific">Odynerus spinipes</name>
    <dbReference type="NCBI Taxonomy" id="1348599"/>
    <lineage>
        <taxon>Eukaryota</taxon>
        <taxon>Metazoa</taxon>
        <taxon>Ecdysozoa</taxon>
        <taxon>Arthropoda</taxon>
        <taxon>Hexapoda</taxon>
        <taxon>Insecta</taxon>
        <taxon>Pterygota</taxon>
        <taxon>Neoptera</taxon>
        <taxon>Endopterygota</taxon>
        <taxon>Hymenoptera</taxon>
        <taxon>Apocrita</taxon>
        <taxon>Aculeata</taxon>
        <taxon>Vespoidea</taxon>
        <taxon>Vespidae</taxon>
        <taxon>Eumeninae</taxon>
        <taxon>Odynerus</taxon>
    </lineage>
</organism>
<feature type="repeat" description="LDL-receptor class B" evidence="14">
    <location>
        <begin position="431"/>
        <end position="473"/>
    </location>
</feature>
<evidence type="ECO:0000313" key="18">
    <source>
        <dbReference type="EMBL" id="KAK2588774.1"/>
    </source>
</evidence>
<dbReference type="FunFam" id="4.10.400.10:FF:000002">
    <property type="entry name" value="Low-density lipoprotein receptor-related protein 1"/>
    <property type="match status" value="1"/>
</dbReference>
<dbReference type="PROSITE" id="PS01187">
    <property type="entry name" value="EGF_CA"/>
    <property type="match status" value="2"/>
</dbReference>
<dbReference type="PROSITE" id="PS01209">
    <property type="entry name" value="LDLRA_1"/>
    <property type="match status" value="8"/>
</dbReference>
<evidence type="ECO:0000256" key="10">
    <source>
        <dbReference type="ARBA" id="ARBA00023157"/>
    </source>
</evidence>
<dbReference type="FunFam" id="2.10.25.10:FF:000119">
    <property type="entry name" value="vitamin K-dependent protein S"/>
    <property type="match status" value="1"/>
</dbReference>
<dbReference type="SUPFAM" id="SSF57184">
    <property type="entry name" value="Growth factor receptor domain"/>
    <property type="match status" value="1"/>
</dbReference>
<dbReference type="CDD" id="cd00112">
    <property type="entry name" value="LDLa"/>
    <property type="match status" value="12"/>
</dbReference>
<feature type="disulfide bond" evidence="13">
    <location>
        <begin position="974"/>
        <end position="989"/>
    </location>
</feature>
<dbReference type="InterPro" id="IPR018097">
    <property type="entry name" value="EGF_Ca-bd_CS"/>
</dbReference>
<feature type="disulfide bond" evidence="13">
    <location>
        <begin position="962"/>
        <end position="980"/>
    </location>
</feature>
<feature type="disulfide bond" evidence="13">
    <location>
        <begin position="923"/>
        <end position="941"/>
    </location>
</feature>
<feature type="disulfide bond" evidence="13">
    <location>
        <begin position="1001"/>
        <end position="1019"/>
    </location>
</feature>
<dbReference type="Pfam" id="PF14670">
    <property type="entry name" value="FXa_inhibition"/>
    <property type="match status" value="2"/>
</dbReference>
<dbReference type="PANTHER" id="PTHR22722:SF14">
    <property type="entry name" value="MEGALIN, ISOFORM A"/>
    <property type="match status" value="1"/>
</dbReference>
<feature type="disulfide bond" evidence="13">
    <location>
        <begin position="1099"/>
        <end position="1114"/>
    </location>
</feature>
<dbReference type="Gene3D" id="2.10.25.10">
    <property type="entry name" value="Laminin"/>
    <property type="match status" value="4"/>
</dbReference>
<feature type="repeat" description="LDL-receptor class B" evidence="14">
    <location>
        <begin position="299"/>
        <end position="343"/>
    </location>
</feature>
<sequence>MLDQLCSKPLWFKCDNGQCVSFTFECDGADDCGDQSDEKDCSNFKFQLPPVNCTEDEFKCKDNTCIPIEKFCDAKDDCGDESDEYIGCLKHTKCKNFKCNDGHCVRNEWVCDGMQDCPDGSDELNCDGSHTPPSKCTNEIDRYLCKNDRCITLSQTCNKRDDCGDGSDEDVNACKKSEELCSHVEKCEQICRRTPKGPACSCQPGYKLINNLTCTDINECEIFGSCSQHCTNNAGRYVCSCDTGYSLQEDGKSCKADGGEALMFMTSRNDIRGYYIDSKIYYQIHTNLQYAVSVALDATYVYWSDIKTGEEAIFKSYLDGSSQRVIVSSGVDTPEDIAVDWVTGNIYFTDSGYQRIGVCDNNGTYCTVIVNERAEKPRAIVLSPKSGIMYWSDWGSKPHIAMASMDGKNNVPFVQENIAWPNGLTIDYPNNRLYWIDAKLKKIESIRLDGRDRRTILSDVIKRPYSLAVFENKLYWSEWSSNTIESCDKFTGKDWKTLLHANTVSYGIHIYHSVLQPEIPNPCSRSPCSQICLLNSNSSYTCACTLDKELGVDQHTCRVVKKREYIMIAAENILIGYYHELLGRPNMSTNQIMKHITALAYDSLTGGIFVSDQFTNHIYRYNMSTGVFNNILTVPNEMLGGMDFDFVGNNLYWTDMQHKSIEVHSLDTNSKTVFYFYEEPHDIVLIPAEGVMYVVLRTGDTYCINKMQMNGLGSRVRFVEENLLGPTISLAYDEETKRLYWTDQGAGRIQSILNTGKEKYLFRTGLAEPMSLAILGNNVFWTQKGSTNLYWGSKNTNLQNRKQKALRVRENIETMHLVTIHGTYYINDEYGCRKNNGNCSHVCLPTNIHDYICACPPGMTLNQDKRTCIAQFTCAEDEYKCSEHNSCIKLKQMCNGVADCPGGEDEADDCKLISLCDKNQFTCKNGECVGRESRCNSRYDCKDRSDEENCETPKCKADEFQCHEGGCISKYLVCNMDPDCADFSDETNCGSRTCGPDDFLCQSGECIPNSWVCDGESNCEDGSDEHENCMPKSCKEDMYKCNNNNCIGKLLLCNGFNDCGDNSDEDQCNIDGHLGQVNCTKDEYRCYNTNTCLPKIKRCNGVQDCPKNDDEHYCPMCQRDEFICDNNKCITQEWMCDKKDDCGDGSDEKYCSPEDTRTRNTVSSNNCEEFRCADGTCLTFDKVCNIEQDCADGSDEFKECARSCTLNNPCHNVCYKTPTGPVCGCGRGYRLAPDGVSCDDVNECEENVCSQMCHNTRGSFACFCESGYILQKDKISCKAAGSRMEIITVAGNDIRKSTPTLSFVEVIHHDPNLEVLGIDVNVKENAVYWSDDIVGTITKINLQNKEKKVIENIGNPGTIAVDWATNNVYFFNDERPYAIKACNMEQEKCVKVLTINGTSKVQTINVDPARGLLFWSQTDWHAHNGPRSAIYKSSMAGTNSTAIVTRNIGVVQKLTIENRKSRLYWCDTQLNVIESSNFDGSDRKVFLKTEFQPLNVNIYEDSIYWLISNTGNIKKCKLYGDASCTTIMGTQIVVKHFTILQDTKQPPVSNRCQDKKCAYMCLLNEQGSVCVCQDGRPSGTEIECKNNPNVKISSYVSSGQTKTNVRQDSGTITGICVTVFATMAILSAYCYYQQVKTSPTKKNDLSIHFQNPSYDQKSEVLTSFNCVVSTLPPGEHEYINPIINIKAKIDDPEKDTRKTIEVQYSDHSESEIEDSQYTANTKLLR</sequence>
<evidence type="ECO:0000256" key="12">
    <source>
        <dbReference type="ARBA" id="ARBA00023180"/>
    </source>
</evidence>
<dbReference type="Pfam" id="PF00058">
    <property type="entry name" value="Ldl_recept_b"/>
    <property type="match status" value="3"/>
</dbReference>
<dbReference type="PRINTS" id="PR00261">
    <property type="entry name" value="LDLRECEPTOR"/>
</dbReference>
<dbReference type="Proteomes" id="UP001258017">
    <property type="component" value="Unassembled WGS sequence"/>
</dbReference>
<evidence type="ECO:0000256" key="14">
    <source>
        <dbReference type="PROSITE-ProRule" id="PRU00461"/>
    </source>
</evidence>
<feature type="disulfide bond" evidence="13">
    <location>
        <begin position="99"/>
        <end position="117"/>
    </location>
</feature>
<feature type="disulfide bond" evidence="13">
    <location>
        <begin position="111"/>
        <end position="126"/>
    </location>
</feature>
<keyword evidence="12" id="KW-0325">Glycoprotein</keyword>
<proteinExistence type="inferred from homology"/>
<dbReference type="InterPro" id="IPR002172">
    <property type="entry name" value="LDrepeatLR_classA_rpt"/>
</dbReference>
<keyword evidence="19" id="KW-1185">Reference proteome</keyword>
<dbReference type="SMART" id="SM00179">
    <property type="entry name" value="EGF_CA"/>
    <property type="match status" value="5"/>
</dbReference>
<feature type="disulfide bond" evidence="13">
    <location>
        <begin position="994"/>
        <end position="1006"/>
    </location>
</feature>
<dbReference type="SMART" id="SM00135">
    <property type="entry name" value="LY"/>
    <property type="match status" value="11"/>
</dbReference>
<dbReference type="GO" id="GO:0006897">
    <property type="term" value="P:endocytosis"/>
    <property type="evidence" value="ECO:0007669"/>
    <property type="project" value="UniProtKB-KW"/>
</dbReference>
<dbReference type="GO" id="GO:0005509">
    <property type="term" value="F:calcium ion binding"/>
    <property type="evidence" value="ECO:0007669"/>
    <property type="project" value="InterPro"/>
</dbReference>
<reference evidence="18" key="1">
    <citation type="submission" date="2021-08" db="EMBL/GenBank/DDBJ databases">
        <authorList>
            <person name="Misof B."/>
            <person name="Oliver O."/>
            <person name="Podsiadlowski L."/>
            <person name="Donath A."/>
            <person name="Peters R."/>
            <person name="Mayer C."/>
            <person name="Rust J."/>
            <person name="Gunkel S."/>
            <person name="Lesny P."/>
            <person name="Martin S."/>
            <person name="Oeyen J.P."/>
            <person name="Petersen M."/>
            <person name="Panagiotis P."/>
            <person name="Wilbrandt J."/>
            <person name="Tanja T."/>
        </authorList>
    </citation>
    <scope>NUCLEOTIDE SEQUENCE</scope>
    <source>
        <strain evidence="18">GBR_01_08_01A</strain>
        <tissue evidence="18">Thorax + abdomen</tissue>
    </source>
</reference>
<feature type="disulfide bond" evidence="13">
    <location>
        <begin position="1124"/>
        <end position="1142"/>
    </location>
</feature>
<dbReference type="Gene3D" id="2.120.10.30">
    <property type="entry name" value="TolB, C-terminal domain"/>
    <property type="match status" value="3"/>
</dbReference>
<feature type="disulfide bond" evidence="13">
    <location>
        <begin position="955"/>
        <end position="967"/>
    </location>
</feature>
<dbReference type="FunFam" id="2.120.10.30:FF:000241">
    <property type="entry name" value="Low-density lipoprotein receptor-related protein 6"/>
    <property type="match status" value="1"/>
</dbReference>
<dbReference type="InterPro" id="IPR023415">
    <property type="entry name" value="LDLR_class-A_CS"/>
</dbReference>
<evidence type="ECO:0000256" key="13">
    <source>
        <dbReference type="PROSITE-ProRule" id="PRU00124"/>
    </source>
</evidence>
<evidence type="ECO:0000256" key="5">
    <source>
        <dbReference type="ARBA" id="ARBA00022692"/>
    </source>
</evidence>
<feature type="disulfide bond" evidence="13">
    <location>
        <begin position="1117"/>
        <end position="1129"/>
    </location>
</feature>
<evidence type="ECO:0000256" key="6">
    <source>
        <dbReference type="ARBA" id="ARBA00022729"/>
    </source>
</evidence>
<dbReference type="InterPro" id="IPR001881">
    <property type="entry name" value="EGF-like_Ca-bd_dom"/>
</dbReference>
<dbReference type="InterPro" id="IPR009030">
    <property type="entry name" value="Growth_fac_rcpt_cys_sf"/>
</dbReference>
<keyword evidence="10 13" id="KW-1015">Disulfide bond</keyword>
<keyword evidence="4" id="KW-0254">Endocytosis</keyword>
<dbReference type="SUPFAM" id="SSF63825">
    <property type="entry name" value="YWTD domain"/>
    <property type="match status" value="3"/>
</dbReference>
<feature type="repeat" description="LDL-receptor class B" evidence="14">
    <location>
        <begin position="387"/>
        <end position="430"/>
    </location>
</feature>
<dbReference type="PANTHER" id="PTHR22722">
    <property type="entry name" value="LOW-DENSITY LIPOPROTEIN RECEPTOR-RELATED PROTEIN 2-RELATED"/>
    <property type="match status" value="1"/>
</dbReference>
<dbReference type="FunFam" id="2.10.25.10:FF:000009">
    <property type="entry name" value="Low-density lipoprotein receptor isoform 1"/>
    <property type="match status" value="1"/>
</dbReference>
<feature type="disulfide bond" evidence="13">
    <location>
        <begin position="53"/>
        <end position="65"/>
    </location>
</feature>
<dbReference type="InterPro" id="IPR000033">
    <property type="entry name" value="LDLR_classB_rpt"/>
</dbReference>
<evidence type="ECO:0000256" key="4">
    <source>
        <dbReference type="ARBA" id="ARBA00022583"/>
    </source>
</evidence>
<dbReference type="Pfam" id="PF00057">
    <property type="entry name" value="Ldl_recept_a"/>
    <property type="match status" value="10"/>
</dbReference>
<dbReference type="EMBL" id="JAIFRP010000002">
    <property type="protein sequence ID" value="KAK2588774.1"/>
    <property type="molecule type" value="Genomic_DNA"/>
</dbReference>
<evidence type="ECO:0000256" key="1">
    <source>
        <dbReference type="ARBA" id="ARBA00004479"/>
    </source>
</evidence>
<dbReference type="PROSITE" id="PS51120">
    <property type="entry name" value="LDLRB"/>
    <property type="match status" value="4"/>
</dbReference>
<feature type="repeat" description="LDL-receptor class B" evidence="14">
    <location>
        <begin position="1461"/>
        <end position="1502"/>
    </location>
</feature>
<dbReference type="PROSITE" id="PS01186">
    <property type="entry name" value="EGF_2"/>
    <property type="match status" value="1"/>
</dbReference>
<feature type="disulfide bond" evidence="13">
    <location>
        <begin position="14"/>
        <end position="32"/>
    </location>
</feature>
<evidence type="ECO:0000256" key="7">
    <source>
        <dbReference type="ARBA" id="ARBA00022737"/>
    </source>
</evidence>
<keyword evidence="6" id="KW-0732">Signal</keyword>
<evidence type="ECO:0000259" key="17">
    <source>
        <dbReference type="PROSITE" id="PS01186"/>
    </source>
</evidence>
<feature type="disulfide bond" evidence="13">
    <location>
        <begin position="1034"/>
        <end position="1046"/>
    </location>
</feature>
<feature type="disulfide bond" evidence="13">
    <location>
        <begin position="1136"/>
        <end position="1151"/>
    </location>
</feature>
<evidence type="ECO:0000256" key="16">
    <source>
        <dbReference type="SAM" id="Phobius"/>
    </source>
</evidence>
<dbReference type="SUPFAM" id="SSF57424">
    <property type="entry name" value="LDL receptor-like module"/>
    <property type="match status" value="11"/>
</dbReference>
<dbReference type="Gene3D" id="4.10.400.10">
    <property type="entry name" value="Low-density Lipoprotein Receptor"/>
    <property type="match status" value="12"/>
</dbReference>
<keyword evidence="8 16" id="KW-1133">Transmembrane helix</keyword>
<gene>
    <name evidence="18" type="ORF">KPH14_001654</name>
</gene>
<feature type="disulfide bond" evidence="13">
    <location>
        <begin position="60"/>
        <end position="78"/>
    </location>
</feature>
<feature type="disulfide bond" evidence="13">
    <location>
        <begin position="145"/>
        <end position="163"/>
    </location>
</feature>
<evidence type="ECO:0000256" key="11">
    <source>
        <dbReference type="ARBA" id="ARBA00023170"/>
    </source>
</evidence>
<accession>A0AAD9RZG3</accession>
<dbReference type="GO" id="GO:0005886">
    <property type="term" value="C:plasma membrane"/>
    <property type="evidence" value="ECO:0007669"/>
    <property type="project" value="TreeGrafter"/>
</dbReference>
<comment type="caution">
    <text evidence="18">The sequence shown here is derived from an EMBL/GenBank/DDBJ whole genome shotgun (WGS) entry which is preliminary data.</text>
</comment>
<keyword evidence="7" id="KW-0677">Repeat</keyword>
<dbReference type="InterPro" id="IPR051221">
    <property type="entry name" value="LDLR-related"/>
</dbReference>
<evidence type="ECO:0000313" key="19">
    <source>
        <dbReference type="Proteomes" id="UP001258017"/>
    </source>
</evidence>
<feature type="compositionally biased region" description="Polar residues" evidence="15">
    <location>
        <begin position="1715"/>
        <end position="1725"/>
    </location>
</feature>
<keyword evidence="11" id="KW-0675">Receptor</keyword>
<keyword evidence="3" id="KW-0245">EGF-like domain</keyword>
<keyword evidence="5 16" id="KW-0812">Transmembrane</keyword>
<dbReference type="SUPFAM" id="SSF57196">
    <property type="entry name" value="EGF/Laminin"/>
    <property type="match status" value="3"/>
</dbReference>
<feature type="region of interest" description="Disordered" evidence="15">
    <location>
        <begin position="1705"/>
        <end position="1725"/>
    </location>
</feature>
<dbReference type="SMART" id="SM00181">
    <property type="entry name" value="EGF"/>
    <property type="match status" value="9"/>
</dbReference>
<feature type="disulfide bond" evidence="13">
    <location>
        <begin position="1053"/>
        <end position="1068"/>
    </location>
</feature>
<feature type="disulfide bond" evidence="13">
    <location>
        <begin position="935"/>
        <end position="950"/>
    </location>
</feature>
<feature type="domain" description="EGF-like" evidence="17">
    <location>
        <begin position="239"/>
        <end position="254"/>
    </location>
</feature>
<protein>
    <recommendedName>
        <fullName evidence="17">EGF-like domain-containing protein</fullName>
    </recommendedName>
</protein>
<dbReference type="Pfam" id="PF07645">
    <property type="entry name" value="EGF_CA"/>
    <property type="match status" value="1"/>
</dbReference>
<evidence type="ECO:0000256" key="15">
    <source>
        <dbReference type="SAM" id="MobiDB-lite"/>
    </source>
</evidence>
<feature type="disulfide bond" evidence="13">
    <location>
        <begin position="916"/>
        <end position="928"/>
    </location>
</feature>
<dbReference type="CDD" id="cd00054">
    <property type="entry name" value="EGF_CA"/>
    <property type="match status" value="2"/>
</dbReference>
<feature type="disulfide bond" evidence="13">
    <location>
        <begin position="1172"/>
        <end position="1190"/>
    </location>
</feature>
<comment type="caution">
    <text evidence="13">Lacks conserved residue(s) required for the propagation of feature annotation.</text>
</comment>
<dbReference type="SMART" id="SM00192">
    <property type="entry name" value="LDLa"/>
    <property type="match status" value="12"/>
</dbReference>
<dbReference type="InterPro" id="IPR036055">
    <property type="entry name" value="LDL_receptor-like_sf"/>
</dbReference>
<feature type="transmembrane region" description="Helical" evidence="16">
    <location>
        <begin position="1612"/>
        <end position="1632"/>
    </location>
</feature>
<dbReference type="PROSITE" id="PS50068">
    <property type="entry name" value="LDLRA_2"/>
    <property type="match status" value="12"/>
</dbReference>
<feature type="disulfide bond" evidence="13">
    <location>
        <begin position="26"/>
        <end position="41"/>
    </location>
</feature>
<dbReference type="InterPro" id="IPR011042">
    <property type="entry name" value="6-blade_b-propeller_TolB-like"/>
</dbReference>
<evidence type="ECO:0000256" key="9">
    <source>
        <dbReference type="ARBA" id="ARBA00023136"/>
    </source>
</evidence>
<dbReference type="InterPro" id="IPR000152">
    <property type="entry name" value="EGF-type_Asp/Asn_hydroxyl_site"/>
</dbReference>
<evidence type="ECO:0000256" key="3">
    <source>
        <dbReference type="ARBA" id="ARBA00022536"/>
    </source>
</evidence>
<keyword evidence="9 16" id="KW-0472">Membrane</keyword>
<dbReference type="InterPro" id="IPR000742">
    <property type="entry name" value="EGF"/>
</dbReference>
<comment type="similarity">
    <text evidence="2">Belongs to the LDLR family.</text>
</comment>
<dbReference type="PROSITE" id="PS00010">
    <property type="entry name" value="ASX_HYDROXYL"/>
    <property type="match status" value="1"/>
</dbReference>
<name>A0AAD9RZG3_9HYME</name>
<reference evidence="18" key="2">
    <citation type="journal article" date="2023" name="Commun. Biol.">
        <title>Intrasexual cuticular hydrocarbon dimorphism in a wasp sheds light on hydrocarbon biosynthesis genes in Hymenoptera.</title>
        <authorList>
            <person name="Moris V.C."/>
            <person name="Podsiadlowski L."/>
            <person name="Martin S."/>
            <person name="Oeyen J.P."/>
            <person name="Donath A."/>
            <person name="Petersen M."/>
            <person name="Wilbrandt J."/>
            <person name="Misof B."/>
            <person name="Liedtke D."/>
            <person name="Thamm M."/>
            <person name="Scheiner R."/>
            <person name="Schmitt T."/>
            <person name="Niehuis O."/>
        </authorList>
    </citation>
    <scope>NUCLEOTIDE SEQUENCE</scope>
    <source>
        <strain evidence="18">GBR_01_08_01A</strain>
    </source>
</reference>
<evidence type="ECO:0000256" key="2">
    <source>
        <dbReference type="ARBA" id="ARBA00009939"/>
    </source>
</evidence>
<evidence type="ECO:0000256" key="8">
    <source>
        <dbReference type="ARBA" id="ARBA00022989"/>
    </source>
</evidence>
<dbReference type="GO" id="GO:0043235">
    <property type="term" value="C:receptor complex"/>
    <property type="evidence" value="ECO:0007669"/>
    <property type="project" value="TreeGrafter"/>
</dbReference>
<feature type="disulfide bond" evidence="13">
    <location>
        <begin position="1041"/>
        <end position="1059"/>
    </location>
</feature>